<name>A0A3B9QW52_9CORY</name>
<feature type="domain" description="O-methyltransferase C-terminal" evidence="1">
    <location>
        <begin position="15"/>
        <end position="227"/>
    </location>
</feature>
<organism evidence="2 3">
    <name type="scientific">Corynebacterium variabile</name>
    <dbReference type="NCBI Taxonomy" id="1727"/>
    <lineage>
        <taxon>Bacteria</taxon>
        <taxon>Bacillati</taxon>
        <taxon>Actinomycetota</taxon>
        <taxon>Actinomycetes</taxon>
        <taxon>Mycobacteriales</taxon>
        <taxon>Corynebacteriaceae</taxon>
        <taxon>Corynebacterium</taxon>
    </lineage>
</organism>
<accession>A0A3B9QW52</accession>
<dbReference type="Pfam" id="PF00891">
    <property type="entry name" value="Methyltransf_2"/>
    <property type="match status" value="1"/>
</dbReference>
<dbReference type="Gene3D" id="1.10.287.1350">
    <property type="match status" value="1"/>
</dbReference>
<sequence>MDDGLMARQELALRRLEQAVRTGRPVYEEVTGHPFTDLQADPRFSDRALENTARPASFTAGLLAASQSLGAGTGPQRIVLHSRDANVLAAELVAAFPEAQVEIVALPTQAAWLRADLPAAVVDAAARDRISIVEQSVYEKTAPADTILFAGTITEIADAEAVLALRRAACSLVEGGRILLLEDTKDIDHAEGPDEHDAEADLLNLTLTGGGFRTVTELETVIADAGLKFTAAEVVGWGSVLRTLGRV</sequence>
<dbReference type="EMBL" id="DMDD01000239">
    <property type="protein sequence ID" value="HAF73128.1"/>
    <property type="molecule type" value="Genomic_DNA"/>
</dbReference>
<protein>
    <recommendedName>
        <fullName evidence="1">O-methyltransferase C-terminal domain-containing protein</fullName>
    </recommendedName>
</protein>
<dbReference type="GO" id="GO:0008171">
    <property type="term" value="F:O-methyltransferase activity"/>
    <property type="evidence" value="ECO:0007669"/>
    <property type="project" value="InterPro"/>
</dbReference>
<comment type="caution">
    <text evidence="2">The sequence shown here is derived from an EMBL/GenBank/DDBJ whole genome shotgun (WGS) entry which is preliminary data.</text>
</comment>
<evidence type="ECO:0000313" key="2">
    <source>
        <dbReference type="EMBL" id="HAF73128.1"/>
    </source>
</evidence>
<evidence type="ECO:0000313" key="3">
    <source>
        <dbReference type="Proteomes" id="UP000260925"/>
    </source>
</evidence>
<gene>
    <name evidence="2" type="ORF">DCL06_10185</name>
</gene>
<dbReference type="InterPro" id="IPR001077">
    <property type="entry name" value="COMT_C"/>
</dbReference>
<dbReference type="SUPFAM" id="SSF53335">
    <property type="entry name" value="S-adenosyl-L-methionine-dependent methyltransferases"/>
    <property type="match status" value="1"/>
</dbReference>
<reference evidence="2 3" key="1">
    <citation type="journal article" date="2018" name="Nat. Biotechnol.">
        <title>A standardized bacterial taxonomy based on genome phylogeny substantially revises the tree of life.</title>
        <authorList>
            <person name="Parks D.H."/>
            <person name="Chuvochina M."/>
            <person name="Waite D.W."/>
            <person name="Rinke C."/>
            <person name="Skarshewski A."/>
            <person name="Chaumeil P.A."/>
            <person name="Hugenholtz P."/>
        </authorList>
    </citation>
    <scope>NUCLEOTIDE SEQUENCE [LARGE SCALE GENOMIC DNA]</scope>
    <source>
        <strain evidence="2">UBA9851</strain>
    </source>
</reference>
<dbReference type="Gene3D" id="3.40.50.150">
    <property type="entry name" value="Vaccinia Virus protein VP39"/>
    <property type="match status" value="1"/>
</dbReference>
<dbReference type="InterPro" id="IPR029063">
    <property type="entry name" value="SAM-dependent_MTases_sf"/>
</dbReference>
<dbReference type="Proteomes" id="UP000260925">
    <property type="component" value="Unassembled WGS sequence"/>
</dbReference>
<evidence type="ECO:0000259" key="1">
    <source>
        <dbReference type="Pfam" id="PF00891"/>
    </source>
</evidence>
<dbReference type="AlphaFoldDB" id="A0A3B9QW52"/>
<proteinExistence type="predicted"/>